<feature type="compositionally biased region" description="Polar residues" evidence="1">
    <location>
        <begin position="243"/>
        <end position="255"/>
    </location>
</feature>
<feature type="region of interest" description="Disordered" evidence="1">
    <location>
        <begin position="459"/>
        <end position="508"/>
    </location>
</feature>
<feature type="region of interest" description="Disordered" evidence="1">
    <location>
        <begin position="74"/>
        <end position="157"/>
    </location>
</feature>
<protein>
    <recommendedName>
        <fullName evidence="2">TRIP4/RQT4 C2HC5-type zinc finger domain-containing protein</fullName>
    </recommendedName>
</protein>
<feature type="compositionally biased region" description="Basic and acidic residues" evidence="1">
    <location>
        <begin position="471"/>
        <end position="481"/>
    </location>
</feature>
<keyword evidence="4" id="KW-1185">Reference proteome</keyword>
<dbReference type="GO" id="GO:0180022">
    <property type="term" value="C:RQC-trigger complex"/>
    <property type="evidence" value="ECO:0007669"/>
    <property type="project" value="InterPro"/>
</dbReference>
<feature type="compositionally biased region" description="Basic and acidic residues" evidence="1">
    <location>
        <begin position="496"/>
        <end position="508"/>
    </location>
</feature>
<evidence type="ECO:0000256" key="1">
    <source>
        <dbReference type="SAM" id="MobiDB-lite"/>
    </source>
</evidence>
<dbReference type="EMBL" id="CP049008">
    <property type="protein sequence ID" value="QID86467.1"/>
    <property type="molecule type" value="Genomic_DNA"/>
</dbReference>
<dbReference type="GO" id="GO:0072344">
    <property type="term" value="P:rescue of stalled ribosome"/>
    <property type="evidence" value="ECO:0007669"/>
    <property type="project" value="InterPro"/>
</dbReference>
<organism evidence="3 4">
    <name type="scientific">Saccharomyces pastorianus</name>
    <name type="common">Lager yeast</name>
    <name type="synonym">Saccharomyces cerevisiae x Saccharomyces eubayanus</name>
    <dbReference type="NCBI Taxonomy" id="27292"/>
    <lineage>
        <taxon>Eukaryota</taxon>
        <taxon>Fungi</taxon>
        <taxon>Dikarya</taxon>
        <taxon>Ascomycota</taxon>
        <taxon>Saccharomycotina</taxon>
        <taxon>Saccharomycetes</taxon>
        <taxon>Saccharomycetales</taxon>
        <taxon>Saccharomycetaceae</taxon>
        <taxon>Saccharomyces</taxon>
    </lineage>
</organism>
<feature type="region of interest" description="Disordered" evidence="1">
    <location>
        <begin position="238"/>
        <end position="263"/>
    </location>
</feature>
<dbReference type="GO" id="GO:0045893">
    <property type="term" value="P:positive regulation of DNA-templated transcription"/>
    <property type="evidence" value="ECO:0007669"/>
    <property type="project" value="TreeGrafter"/>
</dbReference>
<feature type="compositionally biased region" description="Polar residues" evidence="1">
    <location>
        <begin position="125"/>
        <end position="135"/>
    </location>
</feature>
<dbReference type="GO" id="GO:0005634">
    <property type="term" value="C:nucleus"/>
    <property type="evidence" value="ECO:0007669"/>
    <property type="project" value="InterPro"/>
</dbReference>
<sequence length="531" mass="60413">MTRQQAIDYATKQIPQILPLEESDVRALCEQVLSTSSDNPEQIASKFLEFLGHEDLSFEFVMRFNEMLAQSNKKVVKNTKNAQVEQTREAPSASNIKPKQHISPDSINIPRVEQPKKKQEEKKYSANQPTMQPSSQAVKAQPKKEKKEHKTKQKLQSLQEIDDAIKILELRGSGLSDQTCHCQGARHPVFEIAPNCLHCGKVICVKEGLNRGKCGHCGEPLISEEEKVQMTKILNNEKDELNDPSSLSNASNGANVTKKKSKSYKITSGMGKNLFAEQDKLFDFIERKRERERKRNEVLKLQEKQENNSSKEEKLGEQENPAEENPELLAAQERLDRLLHFQDTSAERTKIIDNASDFSMNQEVGLWGSTRERALALKKQQRNLRKWEKVEKERNGKGDKYVVSMNIGPNGKVTMTEVPKDTKNVVADSDDNFSGLSDEEDINDLKHIHALKDEISTTKTMENSHLQSKMWDSERDKKQFDRPTYVSRNANGVQSGKKEQSHDVKDHDLKSRVQVDQNVEASLEQNILAVL</sequence>
<dbReference type="GO" id="GO:0008270">
    <property type="term" value="F:zinc ion binding"/>
    <property type="evidence" value="ECO:0007669"/>
    <property type="project" value="InterPro"/>
</dbReference>
<dbReference type="InterPro" id="IPR009349">
    <property type="entry name" value="TRIP4/RQT4_C2HC5_Znf"/>
</dbReference>
<proteinExistence type="predicted"/>
<feature type="region of interest" description="Disordered" evidence="1">
    <location>
        <begin position="293"/>
        <end position="324"/>
    </location>
</feature>
<evidence type="ECO:0000313" key="3">
    <source>
        <dbReference type="EMBL" id="QID86467.1"/>
    </source>
</evidence>
<dbReference type="PANTHER" id="PTHR12963">
    <property type="entry name" value="THYROID RECEPTOR INTERACTING PROTEIN RELATED"/>
    <property type="match status" value="1"/>
</dbReference>
<evidence type="ECO:0000259" key="2">
    <source>
        <dbReference type="Pfam" id="PF06221"/>
    </source>
</evidence>
<dbReference type="OrthoDB" id="338816at2759"/>
<feature type="compositionally biased region" description="Basic and acidic residues" evidence="1">
    <location>
        <begin position="113"/>
        <end position="124"/>
    </location>
</feature>
<feature type="compositionally biased region" description="Basic residues" evidence="1">
    <location>
        <begin position="144"/>
        <end position="153"/>
    </location>
</feature>
<gene>
    <name evidence="3" type="ORF">GRS66_009096</name>
</gene>
<dbReference type="PANTHER" id="PTHR12963:SF4">
    <property type="entry name" value="ACTIVATING SIGNAL COINTEGRATOR 1"/>
    <property type="match status" value="1"/>
</dbReference>
<dbReference type="Proteomes" id="UP000501346">
    <property type="component" value="Chromosome SeXI"/>
</dbReference>
<feature type="compositionally biased region" description="Polar residues" evidence="1">
    <location>
        <begin position="74"/>
        <end position="85"/>
    </location>
</feature>
<feature type="compositionally biased region" description="Basic and acidic residues" evidence="1">
    <location>
        <begin position="293"/>
        <end position="317"/>
    </location>
</feature>
<dbReference type="Pfam" id="PF06221">
    <property type="entry name" value="zf-C2HC5"/>
    <property type="match status" value="1"/>
</dbReference>
<dbReference type="InterPro" id="IPR039128">
    <property type="entry name" value="TRIP4-like"/>
</dbReference>
<evidence type="ECO:0000313" key="4">
    <source>
        <dbReference type="Proteomes" id="UP000501346"/>
    </source>
</evidence>
<dbReference type="AlphaFoldDB" id="A0A6C1ECK2"/>
<feature type="domain" description="TRIP4/RQT4 C2HC5-type zinc finger" evidence="2">
    <location>
        <begin position="178"/>
        <end position="230"/>
    </location>
</feature>
<accession>A0A6C1ECK2</accession>
<reference evidence="3 4" key="1">
    <citation type="journal article" date="2019" name="BMC Genomics">
        <title>Chromosome level assembly and comparative genome analysis confirm lager-brewing yeasts originated from a single hybridization.</title>
        <authorList>
            <person name="Salazar A.N."/>
            <person name="Gorter de Vries A.R."/>
            <person name="van den Broek M."/>
            <person name="Brouwers N."/>
            <person name="de la Torre Cortes P."/>
            <person name="Kuijpers N.G.A."/>
            <person name="Daran J.G."/>
            <person name="Abeel T."/>
        </authorList>
    </citation>
    <scope>NUCLEOTIDE SEQUENCE [LARGE SCALE GENOMIC DNA]</scope>
    <source>
        <strain evidence="3 4">CBS 1483</strain>
    </source>
</reference>
<name>A0A6C1ECK2_SACPS</name>